<reference evidence="1 2" key="1">
    <citation type="submission" date="2014-01" db="EMBL/GenBank/DDBJ databases">
        <title>Roseivivax isoporae LMG 25204 Genome Sequencing.</title>
        <authorList>
            <person name="Lai Q."/>
            <person name="Li G."/>
            <person name="Shao Z."/>
        </authorList>
    </citation>
    <scope>NUCLEOTIDE SEQUENCE [LARGE SCALE GENOMIC DNA]</scope>
    <source>
        <strain evidence="1 2">LMG 25204</strain>
    </source>
</reference>
<name>X7FEV3_9RHOB</name>
<sequence length="82" mass="9333">MADVIRPVFAPRTEDTLEDIIARHGIRKVGFALLRALLRHRAKRPPPLVDADTLTPYLRRDVGLPPEARIARRPPLPPFPLR</sequence>
<organism evidence="1 2">
    <name type="scientific">Roseivivax isoporae LMG 25204</name>
    <dbReference type="NCBI Taxonomy" id="1449351"/>
    <lineage>
        <taxon>Bacteria</taxon>
        <taxon>Pseudomonadati</taxon>
        <taxon>Pseudomonadota</taxon>
        <taxon>Alphaproteobacteria</taxon>
        <taxon>Rhodobacterales</taxon>
        <taxon>Roseobacteraceae</taxon>
        <taxon>Roseivivax</taxon>
    </lineage>
</organism>
<dbReference type="Proteomes" id="UP000023430">
    <property type="component" value="Unassembled WGS sequence"/>
</dbReference>
<evidence type="ECO:0000313" key="1">
    <source>
        <dbReference type="EMBL" id="ETX30591.1"/>
    </source>
</evidence>
<dbReference type="RefSeq" id="WP_043766408.1">
    <property type="nucleotide sequence ID" value="NZ_JAME01000003.1"/>
</dbReference>
<dbReference type="EMBL" id="JAME01000003">
    <property type="protein sequence ID" value="ETX30591.1"/>
    <property type="molecule type" value="Genomic_DNA"/>
</dbReference>
<comment type="caution">
    <text evidence="1">The sequence shown here is derived from an EMBL/GenBank/DDBJ whole genome shotgun (WGS) entry which is preliminary data.</text>
</comment>
<accession>X7FEV3</accession>
<proteinExistence type="predicted"/>
<evidence type="ECO:0000313" key="2">
    <source>
        <dbReference type="Proteomes" id="UP000023430"/>
    </source>
</evidence>
<protein>
    <submittedName>
        <fullName evidence="1">Uncharacterized protein</fullName>
    </submittedName>
</protein>
<gene>
    <name evidence="1" type="ORF">RISW2_12950</name>
</gene>
<dbReference type="AlphaFoldDB" id="X7FEV3"/>
<keyword evidence="2" id="KW-1185">Reference proteome</keyword>